<dbReference type="PROSITE" id="PS50941">
    <property type="entry name" value="CHIT_BIND_I_2"/>
    <property type="match status" value="1"/>
</dbReference>
<keyword evidence="3 6" id="KW-0732">Signal</keyword>
<feature type="disulfide bond" evidence="5">
    <location>
        <begin position="25"/>
        <end position="37"/>
    </location>
</feature>
<dbReference type="Pfam" id="PF03330">
    <property type="entry name" value="DPBB_1"/>
    <property type="match status" value="1"/>
</dbReference>
<evidence type="ECO:0000256" key="2">
    <source>
        <dbReference type="ARBA" id="ARBA00022669"/>
    </source>
</evidence>
<evidence type="ECO:0000313" key="8">
    <source>
        <dbReference type="EMBL" id="PRP89268.1"/>
    </source>
</evidence>
<feature type="disulfide bond" evidence="5">
    <location>
        <begin position="30"/>
        <end position="44"/>
    </location>
</feature>
<dbReference type="Pfam" id="PF00187">
    <property type="entry name" value="Chitin_bind_1"/>
    <property type="match status" value="1"/>
</dbReference>
<dbReference type="SUPFAM" id="SSF50685">
    <property type="entry name" value="Barwin-like endoglucanases"/>
    <property type="match status" value="1"/>
</dbReference>
<dbReference type="InterPro" id="IPR036861">
    <property type="entry name" value="Endochitinase-like_sf"/>
</dbReference>
<dbReference type="AlphaFoldDB" id="A0A2P6NZC5"/>
<dbReference type="GO" id="GO:0008061">
    <property type="term" value="F:chitin binding"/>
    <property type="evidence" value="ECO:0007669"/>
    <property type="project" value="UniProtKB-UniRule"/>
</dbReference>
<dbReference type="CDD" id="cd22272">
    <property type="entry name" value="DPBB_EXLX1-like"/>
    <property type="match status" value="1"/>
</dbReference>
<feature type="disulfide bond" evidence="5">
    <location>
        <begin position="48"/>
        <end position="52"/>
    </location>
</feature>
<evidence type="ECO:0000256" key="3">
    <source>
        <dbReference type="ARBA" id="ARBA00022729"/>
    </source>
</evidence>
<dbReference type="CDD" id="cd00035">
    <property type="entry name" value="ChtBD1"/>
    <property type="match status" value="1"/>
</dbReference>
<proteinExistence type="inferred from homology"/>
<accession>A0A2P6NZC5</accession>
<comment type="caution">
    <text evidence="5">Lacks conserved residue(s) required for the propagation of feature annotation.</text>
</comment>
<evidence type="ECO:0000256" key="4">
    <source>
        <dbReference type="ARBA" id="ARBA00023157"/>
    </source>
</evidence>
<dbReference type="InterPro" id="IPR009009">
    <property type="entry name" value="RlpA-like_DPBB"/>
</dbReference>
<sequence length="177" mass="18082">MAKLIFGLLFLLGFTLCVLSQNCGCDSGMCCSQWGYCGNTDDYCGSGCQQNCNGGNNGGDNSNNGGNNGGNDGGNGGNGDGTYFDPGLGACGTYASGSDYIAALNAPQWGADPNGNPNNNPNCGRKAVVTGPLGSVTVTIQDKCPPCKSGDLDLSPAAFNQIGDPQQGRIHITWHWA</sequence>
<feature type="domain" description="Chitin-binding type-1" evidence="7">
    <location>
        <begin position="20"/>
        <end position="54"/>
    </location>
</feature>
<dbReference type="PROSITE" id="PS00026">
    <property type="entry name" value="CHIT_BIND_I_1"/>
    <property type="match status" value="1"/>
</dbReference>
<feature type="chain" id="PRO_5015122730" description="Chitin-binding type-1 domain-containing protein" evidence="6">
    <location>
        <begin position="21"/>
        <end position="177"/>
    </location>
</feature>
<evidence type="ECO:0000313" key="9">
    <source>
        <dbReference type="Proteomes" id="UP000241769"/>
    </source>
</evidence>
<dbReference type="InterPro" id="IPR001002">
    <property type="entry name" value="Chitin-bd_1"/>
</dbReference>
<evidence type="ECO:0000256" key="5">
    <source>
        <dbReference type="PROSITE-ProRule" id="PRU00261"/>
    </source>
</evidence>
<evidence type="ECO:0000259" key="7">
    <source>
        <dbReference type="PROSITE" id="PS50941"/>
    </source>
</evidence>
<comment type="similarity">
    <text evidence="1">Belongs to the expansin family. Expansin A subfamily.</text>
</comment>
<dbReference type="OrthoDB" id="623670at2759"/>
<keyword evidence="9" id="KW-1185">Reference proteome</keyword>
<keyword evidence="4 5" id="KW-1015">Disulfide bond</keyword>
<dbReference type="SUPFAM" id="SSF57016">
    <property type="entry name" value="Plant lectins/antimicrobial peptides"/>
    <property type="match status" value="1"/>
</dbReference>
<reference evidence="8 9" key="1">
    <citation type="journal article" date="2018" name="Genome Biol. Evol.">
        <title>Multiple Roots of Fruiting Body Formation in Amoebozoa.</title>
        <authorList>
            <person name="Hillmann F."/>
            <person name="Forbes G."/>
            <person name="Novohradska S."/>
            <person name="Ferling I."/>
            <person name="Riege K."/>
            <person name="Groth M."/>
            <person name="Westermann M."/>
            <person name="Marz M."/>
            <person name="Spaller T."/>
            <person name="Winckler T."/>
            <person name="Schaap P."/>
            <person name="Glockner G."/>
        </authorList>
    </citation>
    <scope>NUCLEOTIDE SEQUENCE [LARGE SCALE GENOMIC DNA]</scope>
    <source>
        <strain evidence="8 9">Jena</strain>
    </source>
</reference>
<comment type="caution">
    <text evidence="8">The sequence shown here is derived from an EMBL/GenBank/DDBJ whole genome shotgun (WGS) entry which is preliminary data.</text>
</comment>
<gene>
    <name evidence="8" type="ORF">PROFUN_02142</name>
</gene>
<protein>
    <recommendedName>
        <fullName evidence="7">Chitin-binding type-1 domain-containing protein</fullName>
    </recommendedName>
</protein>
<dbReference type="Gene3D" id="2.40.40.10">
    <property type="entry name" value="RlpA-like domain"/>
    <property type="match status" value="1"/>
</dbReference>
<evidence type="ECO:0000256" key="1">
    <source>
        <dbReference type="ARBA" id="ARBA00005392"/>
    </source>
</evidence>
<dbReference type="InterPro" id="IPR036908">
    <property type="entry name" value="RlpA-like_sf"/>
</dbReference>
<dbReference type="PANTHER" id="PTHR31836:SF28">
    <property type="entry name" value="SRCR DOMAIN-CONTAINING PROTEIN-RELATED"/>
    <property type="match status" value="1"/>
</dbReference>
<dbReference type="InterPro" id="IPR051477">
    <property type="entry name" value="Expansin_CellWall"/>
</dbReference>
<dbReference type="EMBL" id="MDYQ01000004">
    <property type="protein sequence ID" value="PRP89268.1"/>
    <property type="molecule type" value="Genomic_DNA"/>
</dbReference>
<dbReference type="PRINTS" id="PR00451">
    <property type="entry name" value="CHITINBINDNG"/>
</dbReference>
<evidence type="ECO:0000256" key="6">
    <source>
        <dbReference type="SAM" id="SignalP"/>
    </source>
</evidence>
<feature type="signal peptide" evidence="6">
    <location>
        <begin position="1"/>
        <end position="20"/>
    </location>
</feature>
<dbReference type="Gene3D" id="3.30.60.10">
    <property type="entry name" value="Endochitinase-like"/>
    <property type="match status" value="1"/>
</dbReference>
<name>A0A2P6NZC5_9EUKA</name>
<dbReference type="Proteomes" id="UP000241769">
    <property type="component" value="Unassembled WGS sequence"/>
</dbReference>
<dbReference type="PANTHER" id="PTHR31836">
    <property type="match status" value="1"/>
</dbReference>
<organism evidence="8 9">
    <name type="scientific">Planoprotostelium fungivorum</name>
    <dbReference type="NCBI Taxonomy" id="1890364"/>
    <lineage>
        <taxon>Eukaryota</taxon>
        <taxon>Amoebozoa</taxon>
        <taxon>Evosea</taxon>
        <taxon>Variosea</taxon>
        <taxon>Cavosteliida</taxon>
        <taxon>Cavosteliaceae</taxon>
        <taxon>Planoprotostelium</taxon>
    </lineage>
</organism>
<dbReference type="InParanoid" id="A0A2P6NZC5"/>
<keyword evidence="2 5" id="KW-0147">Chitin-binding</keyword>
<dbReference type="InterPro" id="IPR018371">
    <property type="entry name" value="Chitin-binding_1_CS"/>
</dbReference>
<dbReference type="SMART" id="SM00270">
    <property type="entry name" value="ChtBD1"/>
    <property type="match status" value="1"/>
</dbReference>